<feature type="domain" description="Protein FecR C-terminal" evidence="2">
    <location>
        <begin position="96"/>
        <end position="163"/>
    </location>
</feature>
<dbReference type="PANTHER" id="PTHR30273:SF2">
    <property type="entry name" value="PROTEIN FECR"/>
    <property type="match status" value="1"/>
</dbReference>
<name>A0ABZ2ILD6_9BACT</name>
<dbReference type="Proteomes" id="UP001320603">
    <property type="component" value="Chromosome"/>
</dbReference>
<dbReference type="Pfam" id="PF16344">
    <property type="entry name" value="FecR_C"/>
    <property type="match status" value="1"/>
</dbReference>
<sequence>MEGEAFFDVYKDAKRPFIVETKDIEVRVFGTAFTVKEDLTGETKVSLLRGSVAVEKDHLLKKIKPGEMAVYSPRRKNIETKKIDACFESVWAKDTLSIEKKTLVEVMKYLEKWYDIRIIVGQNISEDHAFTFTLTDEPIEEVMRLISRISPVQYHFNEDSILVINE</sequence>
<dbReference type="Gene3D" id="2.60.120.1440">
    <property type="match status" value="1"/>
</dbReference>
<accession>A0ABZ2ILD6</accession>
<dbReference type="EMBL" id="CP146284">
    <property type="protein sequence ID" value="WWV65367.1"/>
    <property type="molecule type" value="Genomic_DNA"/>
</dbReference>
<dbReference type="PANTHER" id="PTHR30273">
    <property type="entry name" value="PERIPLASMIC SIGNAL SENSOR AND SIGMA FACTOR ACTIVATOR FECR-RELATED"/>
    <property type="match status" value="1"/>
</dbReference>
<evidence type="ECO:0000259" key="1">
    <source>
        <dbReference type="Pfam" id="PF04773"/>
    </source>
</evidence>
<gene>
    <name evidence="3" type="ORF">NEE14_010120</name>
</gene>
<dbReference type="Gene3D" id="3.55.50.30">
    <property type="match status" value="1"/>
</dbReference>
<evidence type="ECO:0000313" key="4">
    <source>
        <dbReference type="Proteomes" id="UP001320603"/>
    </source>
</evidence>
<dbReference type="Pfam" id="PF04773">
    <property type="entry name" value="FecR"/>
    <property type="match status" value="1"/>
</dbReference>
<evidence type="ECO:0000313" key="3">
    <source>
        <dbReference type="EMBL" id="WWV65367.1"/>
    </source>
</evidence>
<reference evidence="3 4" key="1">
    <citation type="submission" date="2024-02" db="EMBL/GenBank/DDBJ databases">
        <title>Whole genome sequencing of Parabacteroides sp. AD58.</title>
        <authorList>
            <person name="Chaplin A.V."/>
            <person name="Pikina A.P."/>
            <person name="Sokolova S.R."/>
            <person name="Korostin D.O."/>
            <person name="Efimov B.A."/>
        </authorList>
    </citation>
    <scope>NUCLEOTIDE SEQUENCE [LARGE SCALE GENOMIC DNA]</scope>
    <source>
        <strain evidence="3 4">AD58</strain>
    </source>
</reference>
<evidence type="ECO:0000259" key="2">
    <source>
        <dbReference type="Pfam" id="PF16344"/>
    </source>
</evidence>
<feature type="domain" description="FecR protein" evidence="1">
    <location>
        <begin position="2"/>
        <end position="52"/>
    </location>
</feature>
<dbReference type="InterPro" id="IPR032508">
    <property type="entry name" value="FecR_C"/>
</dbReference>
<dbReference type="InterPro" id="IPR012373">
    <property type="entry name" value="Ferrdict_sens_TM"/>
</dbReference>
<organism evidence="3 4">
    <name type="scientific">Parabacteroides absconsus</name>
    <dbReference type="NCBI Taxonomy" id="2951805"/>
    <lineage>
        <taxon>Bacteria</taxon>
        <taxon>Pseudomonadati</taxon>
        <taxon>Bacteroidota</taxon>
        <taxon>Bacteroidia</taxon>
        <taxon>Bacteroidales</taxon>
        <taxon>Tannerellaceae</taxon>
        <taxon>Parabacteroides</taxon>
    </lineage>
</organism>
<keyword evidence="4" id="KW-1185">Reference proteome</keyword>
<protein>
    <submittedName>
        <fullName evidence="3">FecR domain-containing protein</fullName>
    </submittedName>
</protein>
<dbReference type="InterPro" id="IPR006860">
    <property type="entry name" value="FecR"/>
</dbReference>
<proteinExistence type="predicted"/>